<protein>
    <submittedName>
        <fullName evidence="1">Uncharacterized protein</fullName>
    </submittedName>
</protein>
<evidence type="ECO:0000313" key="1">
    <source>
        <dbReference type="EMBL" id="ETP42309.1"/>
    </source>
</evidence>
<feature type="non-terminal residue" evidence="1">
    <location>
        <position position="1"/>
    </location>
</feature>
<dbReference type="Proteomes" id="UP000018948">
    <property type="component" value="Unassembled WGS sequence"/>
</dbReference>
<dbReference type="AlphaFoldDB" id="W2Z7X6"/>
<reference evidence="1 2" key="1">
    <citation type="submission" date="2013-11" db="EMBL/GenBank/DDBJ databases">
        <title>The Genome Sequence of Phytophthora parasitica P10297.</title>
        <authorList>
            <consortium name="The Broad Institute Genomics Platform"/>
            <person name="Russ C."/>
            <person name="Tyler B."/>
            <person name="Panabieres F."/>
            <person name="Shan W."/>
            <person name="Tripathy S."/>
            <person name="Grunwald N."/>
            <person name="Machado M."/>
            <person name="Johnson C.S."/>
            <person name="Walker B."/>
            <person name="Young S.K."/>
            <person name="Zeng Q."/>
            <person name="Gargeya S."/>
            <person name="Fitzgerald M."/>
            <person name="Haas B."/>
            <person name="Abouelleil A."/>
            <person name="Allen A.W."/>
            <person name="Alvarado L."/>
            <person name="Arachchi H.M."/>
            <person name="Berlin A.M."/>
            <person name="Chapman S.B."/>
            <person name="Gainer-Dewar J."/>
            <person name="Goldberg J."/>
            <person name="Griggs A."/>
            <person name="Gujja S."/>
            <person name="Hansen M."/>
            <person name="Howarth C."/>
            <person name="Imamovic A."/>
            <person name="Ireland A."/>
            <person name="Larimer J."/>
            <person name="McCowan C."/>
            <person name="Murphy C."/>
            <person name="Pearson M."/>
            <person name="Poon T.W."/>
            <person name="Priest M."/>
            <person name="Roberts A."/>
            <person name="Saif S."/>
            <person name="Shea T."/>
            <person name="Sisk P."/>
            <person name="Sykes S."/>
            <person name="Wortman J."/>
            <person name="Nusbaum C."/>
            <person name="Birren B."/>
        </authorList>
    </citation>
    <scope>NUCLEOTIDE SEQUENCE [LARGE SCALE GENOMIC DNA]</scope>
    <source>
        <strain evidence="1 2">P10297</strain>
    </source>
</reference>
<accession>W2Z7X6</accession>
<dbReference type="EMBL" id="ANIY01002230">
    <property type="protein sequence ID" value="ETP42309.1"/>
    <property type="molecule type" value="Genomic_DNA"/>
</dbReference>
<sequence length="131" mass="14266">VDCERLALTWSPTTETATPWQPPLRSAAPASAMVRPHGTLHCITVHVHVTDSSLTPAACVRPRGFIDAVVLIVFSRRRSSRGFQSGLTTQGTHAKASRGTCQCPISRTWRRWLISGPPAKVEALKRITTAV</sequence>
<organism evidence="1 2">
    <name type="scientific">Phytophthora nicotianae P10297</name>
    <dbReference type="NCBI Taxonomy" id="1317064"/>
    <lineage>
        <taxon>Eukaryota</taxon>
        <taxon>Sar</taxon>
        <taxon>Stramenopiles</taxon>
        <taxon>Oomycota</taxon>
        <taxon>Peronosporomycetes</taxon>
        <taxon>Peronosporales</taxon>
        <taxon>Peronosporaceae</taxon>
        <taxon>Phytophthora</taxon>
    </lineage>
</organism>
<name>W2Z7X6_PHYNI</name>
<proteinExistence type="predicted"/>
<evidence type="ECO:0000313" key="2">
    <source>
        <dbReference type="Proteomes" id="UP000018948"/>
    </source>
</evidence>
<comment type="caution">
    <text evidence="1">The sequence shown here is derived from an EMBL/GenBank/DDBJ whole genome shotgun (WGS) entry which is preliminary data.</text>
</comment>
<gene>
    <name evidence="1" type="ORF">F442_10784</name>
</gene>